<proteinExistence type="predicted"/>
<name>A0A4P2Q225_SORCE</name>
<sequence>MLPGAVLTLLCGPAVPLPAPDLAALLDTVSVSHSDEGRSTFQIVFRALRDAVTGLIDYPILLSQRVKVGTRVVLVVTVNAIPQVLMDGIITHQQLNPGDKPGSGSITVTGEDLGVLLDQLEVRMPFPGNDTALAYTLLGPYAALGLTPMVLPPPTDVPPDPTRELPHPQGTAWAILTQKAQQHSFVFFVLPGPLPGQSIAYFGPRIPAFLPQRALTTGMGAANNVTSISFQHDGTQSTQVIGLVQDDNPAATVPPLPVYGLPLLTPPLAAMPSLYVNAPIMKTKFLEATARANYVRALLQASSETTASTVKSVTASGELDTARYGALLYARQLVGVRGVGYSFDGLYYVKSVSHSIRRGEYKQSFQLSREGLGATVPAVIP</sequence>
<reference evidence="1 2" key="1">
    <citation type="submission" date="2015-09" db="EMBL/GenBank/DDBJ databases">
        <title>Sorangium comparison.</title>
        <authorList>
            <person name="Zaburannyi N."/>
            <person name="Bunk B."/>
            <person name="Overmann J."/>
            <person name="Mueller R."/>
        </authorList>
    </citation>
    <scope>NUCLEOTIDE SEQUENCE [LARGE SCALE GENOMIC DNA]</scope>
    <source>
        <strain evidence="1 2">So ceGT47</strain>
    </source>
</reference>
<evidence type="ECO:0000313" key="2">
    <source>
        <dbReference type="Proteomes" id="UP000295781"/>
    </source>
</evidence>
<protein>
    <submittedName>
        <fullName evidence="1">Uncharacterized protein</fullName>
    </submittedName>
</protein>
<dbReference type="RefSeq" id="WP_129348423.1">
    <property type="nucleotide sequence ID" value="NZ_CP012670.1"/>
</dbReference>
<dbReference type="AlphaFoldDB" id="A0A4P2Q225"/>
<accession>A0A4P2Q225</accession>
<dbReference type="Proteomes" id="UP000295781">
    <property type="component" value="Chromosome"/>
</dbReference>
<gene>
    <name evidence="1" type="ORF">SOCEGT47_038580</name>
</gene>
<evidence type="ECO:0000313" key="1">
    <source>
        <dbReference type="EMBL" id="AUX23335.1"/>
    </source>
</evidence>
<organism evidence="1 2">
    <name type="scientific">Sorangium cellulosum</name>
    <name type="common">Polyangium cellulosum</name>
    <dbReference type="NCBI Taxonomy" id="56"/>
    <lineage>
        <taxon>Bacteria</taxon>
        <taxon>Pseudomonadati</taxon>
        <taxon>Myxococcota</taxon>
        <taxon>Polyangia</taxon>
        <taxon>Polyangiales</taxon>
        <taxon>Polyangiaceae</taxon>
        <taxon>Sorangium</taxon>
    </lineage>
</organism>
<dbReference type="OrthoDB" id="262740at2"/>
<dbReference type="EMBL" id="CP012670">
    <property type="protein sequence ID" value="AUX23335.1"/>
    <property type="molecule type" value="Genomic_DNA"/>
</dbReference>